<proteinExistence type="predicted"/>
<feature type="non-terminal residue" evidence="1">
    <location>
        <position position="121"/>
    </location>
</feature>
<reference evidence="1" key="1">
    <citation type="journal article" date="2014" name="Front. Microbiol.">
        <title>High frequency of phylogenetically diverse reductive dehalogenase-homologous genes in deep subseafloor sedimentary metagenomes.</title>
        <authorList>
            <person name="Kawai M."/>
            <person name="Futagami T."/>
            <person name="Toyoda A."/>
            <person name="Takaki Y."/>
            <person name="Nishi S."/>
            <person name="Hori S."/>
            <person name="Arai W."/>
            <person name="Tsubouchi T."/>
            <person name="Morono Y."/>
            <person name="Uchiyama I."/>
            <person name="Ito T."/>
            <person name="Fujiyama A."/>
            <person name="Inagaki F."/>
            <person name="Takami H."/>
        </authorList>
    </citation>
    <scope>NUCLEOTIDE SEQUENCE</scope>
    <source>
        <strain evidence="1">Expedition CK06-06</strain>
    </source>
</reference>
<evidence type="ECO:0008006" key="2">
    <source>
        <dbReference type="Google" id="ProtNLM"/>
    </source>
</evidence>
<evidence type="ECO:0000313" key="1">
    <source>
        <dbReference type="EMBL" id="GAH14631.1"/>
    </source>
</evidence>
<organism evidence="1">
    <name type="scientific">marine sediment metagenome</name>
    <dbReference type="NCBI Taxonomy" id="412755"/>
    <lineage>
        <taxon>unclassified sequences</taxon>
        <taxon>metagenomes</taxon>
        <taxon>ecological metagenomes</taxon>
    </lineage>
</organism>
<comment type="caution">
    <text evidence="1">The sequence shown here is derived from an EMBL/GenBank/DDBJ whole genome shotgun (WGS) entry which is preliminary data.</text>
</comment>
<dbReference type="AlphaFoldDB" id="X1D1E2"/>
<sequence>MSGAAHLPYLVCSLKTLREHYDGEVIVHAWEESFPIVQEIAKDSRLQIEARLREPAHRLKNAQFMDKIQLAMDQQGEADCLLYLDADTTIHGSLQPLFDAGCNLWICRHSILINGLVHTES</sequence>
<dbReference type="EMBL" id="BART01031457">
    <property type="protein sequence ID" value="GAH14631.1"/>
    <property type="molecule type" value="Genomic_DNA"/>
</dbReference>
<protein>
    <recommendedName>
        <fullName evidence="2">Nucleotide-diphospho-sugar transferase domain-containing protein</fullName>
    </recommendedName>
</protein>
<name>X1D1E2_9ZZZZ</name>
<gene>
    <name evidence="1" type="ORF">S01H4_54640</name>
</gene>
<accession>X1D1E2</accession>